<evidence type="ECO:0000256" key="5">
    <source>
        <dbReference type="ARBA" id="ARBA00022737"/>
    </source>
</evidence>
<proteinExistence type="predicted"/>
<dbReference type="InterPro" id="IPR000152">
    <property type="entry name" value="EGF-type_Asp/Asn_hydroxyl_site"/>
</dbReference>
<dbReference type="CDD" id="cd04269">
    <property type="entry name" value="ZnMc_adamalysin_II_like"/>
    <property type="match status" value="1"/>
</dbReference>
<evidence type="ECO:0000313" key="13">
    <source>
        <dbReference type="Proteomes" id="UP001152795"/>
    </source>
</evidence>
<dbReference type="PROSITE" id="PS00010">
    <property type="entry name" value="ASX_HYDROXYL"/>
    <property type="match status" value="1"/>
</dbReference>
<gene>
    <name evidence="12" type="ORF">PACLA_8A024017</name>
</gene>
<evidence type="ECO:0000256" key="10">
    <source>
        <dbReference type="PROSITE-ProRule" id="PRU00076"/>
    </source>
</evidence>
<dbReference type="GO" id="GO:0006508">
    <property type="term" value="P:proteolysis"/>
    <property type="evidence" value="ECO:0007669"/>
    <property type="project" value="InterPro"/>
</dbReference>
<evidence type="ECO:0000256" key="11">
    <source>
        <dbReference type="PROSITE-ProRule" id="PRU00276"/>
    </source>
</evidence>
<dbReference type="PROSITE" id="PS50215">
    <property type="entry name" value="ADAM_MEPRO"/>
    <property type="match status" value="1"/>
</dbReference>
<dbReference type="Pfam" id="PF01562">
    <property type="entry name" value="Pep_M12B_propep"/>
    <property type="match status" value="1"/>
</dbReference>
<accession>A0A6S7HHG8</accession>
<feature type="binding site" evidence="11">
    <location>
        <position position="365"/>
    </location>
    <ligand>
        <name>Zn(2+)</name>
        <dbReference type="ChEBI" id="CHEBI:29105"/>
        <note>catalytic</note>
    </ligand>
</feature>
<dbReference type="InterPro" id="IPR006586">
    <property type="entry name" value="ADAM_Cys-rich"/>
</dbReference>
<feature type="non-terminal residue" evidence="12">
    <location>
        <position position="762"/>
    </location>
</feature>
<dbReference type="GO" id="GO:0016020">
    <property type="term" value="C:membrane"/>
    <property type="evidence" value="ECO:0007669"/>
    <property type="project" value="UniProtKB-SubCell"/>
</dbReference>
<dbReference type="PANTHER" id="PTHR11905">
    <property type="entry name" value="ADAM A DISINTEGRIN AND METALLOPROTEASE DOMAIN"/>
    <property type="match status" value="1"/>
</dbReference>
<dbReference type="SMART" id="SM00050">
    <property type="entry name" value="DISIN"/>
    <property type="match status" value="1"/>
</dbReference>
<dbReference type="AlphaFoldDB" id="A0A6S7HHG8"/>
<dbReference type="PANTHER" id="PTHR11905:SF240">
    <property type="entry name" value="DISINTEGRIN AND METALLOPROTEINASE DOMAIN-CONTAINING PROTEIN 11-LIKE ISOFORM X1"/>
    <property type="match status" value="1"/>
</dbReference>
<dbReference type="InterPro" id="IPR034027">
    <property type="entry name" value="Reprolysin_adamalysin"/>
</dbReference>
<dbReference type="InterPro" id="IPR001590">
    <property type="entry name" value="Peptidase_M12B"/>
</dbReference>
<dbReference type="GO" id="GO:0005509">
    <property type="term" value="F:calcium ion binding"/>
    <property type="evidence" value="ECO:0007669"/>
    <property type="project" value="InterPro"/>
</dbReference>
<dbReference type="Pfam" id="PF00200">
    <property type="entry name" value="Disintegrin"/>
    <property type="match status" value="1"/>
</dbReference>
<sequence>DVQTKQVPDIPYNELNIKDKELLNKLKKYEIVHPEDITPIANEFPDFYRQDETVERSISFLLNGNGVVLDLVPNRNLVSPRYKERHYLSDGVTVLRKRTHDCFFHGHVRNEENSNLALTTCEGFHGYFRRNDETFFIQPLFDQSQKRVAHVVYSPNDITGEKFQCPHDGVQTHESDYDFLNPFPLHEHHRSRRDILTEKKYVELILVNDDSQLQIYGGDIPQTKLRAISIANVVDSIYKAHNIRIALVMVETWTNGDPISVVNDSSTTLVNFRNYKRDVLDVDETTKDHDNAQLLSPGLAVALDRCSSKGHMDFSAIVQTNYGGNIAGLAYVRTICVSNYSVGIESDTNSNAAFTGAVMAHEMGHNFGLLHDDGKIFVSRSPPPELFSQCSIDDLETLLLGNVGHCLFNQPTKFATDAACGNGFVEDGEECDCGTQEDCVRANNTCCNYTSCTLYEKAQCADGVCCSDCQFISGGTVCREAVNSCDVPEYCNGTSEVCPANLVTVNGISCGNNQGYCQMGECRTHDDQCDELWIGAFKADDSCYDFVNTLGDERGYCKKLNETAYMPCEPMNSQCGKLMCAGNSTITPKNLGYRWSSSNLSLIMRNVSIICWSARIFQAEGLPELSTVLDGTKCGEKMVSMGLQKMVCQNNECVLLSVAYAGQPTCANNCSGNGVCNENGNCHCKSGWKCPDCSQAYNGPGGSIDSDLHCETVTSTTTQVPDIDECLGKPCDVNARCNNSEGSFDCQCNVGYSGNGFICSSK</sequence>
<dbReference type="OrthoDB" id="5985446at2759"/>
<keyword evidence="8 9" id="KW-1015">Disulfide bond</keyword>
<dbReference type="InterPro" id="IPR018358">
    <property type="entry name" value="Disintegrin_CS"/>
</dbReference>
<dbReference type="Gene3D" id="2.10.25.10">
    <property type="entry name" value="Laminin"/>
    <property type="match status" value="1"/>
</dbReference>
<name>A0A6S7HHG8_PARCT</name>
<dbReference type="PROSITE" id="PS50214">
    <property type="entry name" value="DISINTEGRIN_2"/>
    <property type="match status" value="1"/>
</dbReference>
<dbReference type="Gene3D" id="4.10.70.10">
    <property type="entry name" value="Disintegrin domain"/>
    <property type="match status" value="1"/>
</dbReference>
<dbReference type="SUPFAM" id="SSF57196">
    <property type="entry name" value="EGF/Laminin"/>
    <property type="match status" value="1"/>
</dbReference>
<keyword evidence="7" id="KW-0472">Membrane</keyword>
<evidence type="ECO:0000313" key="12">
    <source>
        <dbReference type="EMBL" id="CAB3994597.1"/>
    </source>
</evidence>
<evidence type="ECO:0000256" key="6">
    <source>
        <dbReference type="ARBA" id="ARBA00022989"/>
    </source>
</evidence>
<feature type="active site" evidence="11">
    <location>
        <position position="362"/>
    </location>
</feature>
<dbReference type="InterPro" id="IPR024079">
    <property type="entry name" value="MetalloPept_cat_dom_sf"/>
</dbReference>
<keyword evidence="11" id="KW-0479">Metal-binding</keyword>
<comment type="caution">
    <text evidence="12">The sequence shown here is derived from an EMBL/GenBank/DDBJ whole genome shotgun (WGS) entry which is preliminary data.</text>
</comment>
<dbReference type="SMART" id="SM00608">
    <property type="entry name" value="ACR"/>
    <property type="match status" value="1"/>
</dbReference>
<evidence type="ECO:0000256" key="8">
    <source>
        <dbReference type="ARBA" id="ARBA00023157"/>
    </source>
</evidence>
<dbReference type="InterPro" id="IPR024731">
    <property type="entry name" value="NELL2-like_EGF"/>
</dbReference>
<protein>
    <submittedName>
        <fullName evidence="12">Disintegrin and metallo ase domain-containing 12-like</fullName>
    </submittedName>
</protein>
<keyword evidence="5" id="KW-0677">Repeat</keyword>
<feature type="binding site" evidence="11">
    <location>
        <position position="361"/>
    </location>
    <ligand>
        <name>Zn(2+)</name>
        <dbReference type="ChEBI" id="CHEBI:29105"/>
        <note>catalytic</note>
    </ligand>
</feature>
<dbReference type="SUPFAM" id="SSF57552">
    <property type="entry name" value="Blood coagulation inhibitor (disintegrin)"/>
    <property type="match status" value="1"/>
</dbReference>
<dbReference type="GO" id="GO:0004222">
    <property type="term" value="F:metalloendopeptidase activity"/>
    <property type="evidence" value="ECO:0007669"/>
    <property type="project" value="InterPro"/>
</dbReference>
<dbReference type="Pfam" id="PF01421">
    <property type="entry name" value="Reprolysin"/>
    <property type="match status" value="2"/>
</dbReference>
<dbReference type="CDD" id="cd00054">
    <property type="entry name" value="EGF_CA"/>
    <property type="match status" value="1"/>
</dbReference>
<keyword evidence="13" id="KW-1185">Reference proteome</keyword>
<dbReference type="InterPro" id="IPR018097">
    <property type="entry name" value="EGF_Ca-bd_CS"/>
</dbReference>
<dbReference type="PROSITE" id="PS01186">
    <property type="entry name" value="EGF_2"/>
    <property type="match status" value="2"/>
</dbReference>
<organism evidence="12 13">
    <name type="scientific">Paramuricea clavata</name>
    <name type="common">Red gorgonian</name>
    <name type="synonym">Violescent sea-whip</name>
    <dbReference type="NCBI Taxonomy" id="317549"/>
    <lineage>
        <taxon>Eukaryota</taxon>
        <taxon>Metazoa</taxon>
        <taxon>Cnidaria</taxon>
        <taxon>Anthozoa</taxon>
        <taxon>Octocorallia</taxon>
        <taxon>Malacalcyonacea</taxon>
        <taxon>Plexauridae</taxon>
        <taxon>Paramuricea</taxon>
    </lineage>
</organism>
<keyword evidence="11" id="KW-0862">Zinc</keyword>
<reference evidence="12" key="1">
    <citation type="submission" date="2020-04" db="EMBL/GenBank/DDBJ databases">
        <authorList>
            <person name="Alioto T."/>
            <person name="Alioto T."/>
            <person name="Gomez Garrido J."/>
        </authorList>
    </citation>
    <scope>NUCLEOTIDE SEQUENCE</scope>
    <source>
        <strain evidence="12">A484AB</strain>
    </source>
</reference>
<dbReference type="PROSITE" id="PS00427">
    <property type="entry name" value="DISINTEGRIN_1"/>
    <property type="match status" value="1"/>
</dbReference>
<evidence type="ECO:0000256" key="4">
    <source>
        <dbReference type="ARBA" id="ARBA00022729"/>
    </source>
</evidence>
<dbReference type="FunFam" id="4.10.70.10:FF:000001">
    <property type="entry name" value="Disintegrin and metalloproteinase domain-containing protein 22"/>
    <property type="match status" value="1"/>
</dbReference>
<dbReference type="Proteomes" id="UP001152795">
    <property type="component" value="Unassembled WGS sequence"/>
</dbReference>
<dbReference type="SUPFAM" id="SSF55486">
    <property type="entry name" value="Metalloproteases ('zincins'), catalytic domain"/>
    <property type="match status" value="1"/>
</dbReference>
<comment type="subcellular location">
    <subcellularLocation>
        <location evidence="1">Membrane</location>
        <topology evidence="1">Single-pass type I membrane protein</topology>
    </subcellularLocation>
</comment>
<keyword evidence="2 10" id="KW-0245">EGF-like domain</keyword>
<evidence type="ECO:0000256" key="7">
    <source>
        <dbReference type="ARBA" id="ARBA00023136"/>
    </source>
</evidence>
<dbReference type="InterPro" id="IPR000742">
    <property type="entry name" value="EGF"/>
</dbReference>
<dbReference type="FunFam" id="2.10.25.10:FF:000038">
    <property type="entry name" value="Fibrillin 2"/>
    <property type="match status" value="1"/>
</dbReference>
<feature type="disulfide bond" evidence="9">
    <location>
        <begin position="478"/>
        <end position="498"/>
    </location>
</feature>
<dbReference type="SMART" id="SM00181">
    <property type="entry name" value="EGF"/>
    <property type="match status" value="2"/>
</dbReference>
<keyword evidence="6" id="KW-1133">Transmembrane helix</keyword>
<evidence type="ECO:0000256" key="9">
    <source>
        <dbReference type="PROSITE-ProRule" id="PRU00068"/>
    </source>
</evidence>
<keyword evidence="3" id="KW-0812">Transmembrane</keyword>
<evidence type="ECO:0000256" key="3">
    <source>
        <dbReference type="ARBA" id="ARBA00022692"/>
    </source>
</evidence>
<dbReference type="InterPro" id="IPR002870">
    <property type="entry name" value="Peptidase_M12B_N"/>
</dbReference>
<dbReference type="PROSITE" id="PS50026">
    <property type="entry name" value="EGF_3"/>
    <property type="match status" value="1"/>
</dbReference>
<dbReference type="InterPro" id="IPR001762">
    <property type="entry name" value="Disintegrin_dom"/>
</dbReference>
<evidence type="ECO:0000256" key="2">
    <source>
        <dbReference type="ARBA" id="ARBA00022536"/>
    </source>
</evidence>
<evidence type="ECO:0000256" key="1">
    <source>
        <dbReference type="ARBA" id="ARBA00004479"/>
    </source>
</evidence>
<dbReference type="Pfam" id="PF12947">
    <property type="entry name" value="EGF_3"/>
    <property type="match status" value="1"/>
</dbReference>
<feature type="binding site" evidence="11">
    <location>
        <position position="371"/>
    </location>
    <ligand>
        <name>Zn(2+)</name>
        <dbReference type="ChEBI" id="CHEBI:29105"/>
        <note>catalytic</note>
    </ligand>
</feature>
<dbReference type="PROSITE" id="PS01187">
    <property type="entry name" value="EGF_CA"/>
    <property type="match status" value="1"/>
</dbReference>
<keyword evidence="4" id="KW-0732">Signal</keyword>
<dbReference type="SMART" id="SM00179">
    <property type="entry name" value="EGF_CA"/>
    <property type="match status" value="1"/>
</dbReference>
<dbReference type="InterPro" id="IPR001881">
    <property type="entry name" value="EGF-like_Ca-bd_dom"/>
</dbReference>
<dbReference type="PRINTS" id="PR00289">
    <property type="entry name" value="DISINTEGRIN"/>
</dbReference>
<dbReference type="EMBL" id="CACRXK020002497">
    <property type="protein sequence ID" value="CAB3994597.1"/>
    <property type="molecule type" value="Genomic_DNA"/>
</dbReference>
<dbReference type="InterPro" id="IPR036436">
    <property type="entry name" value="Disintegrin_dom_sf"/>
</dbReference>
<dbReference type="Pfam" id="PF08516">
    <property type="entry name" value="ADAM_CR"/>
    <property type="match status" value="1"/>
</dbReference>
<dbReference type="Gene3D" id="3.40.390.10">
    <property type="entry name" value="Collagenase (Catalytic Domain)"/>
    <property type="match status" value="1"/>
</dbReference>
<comment type="caution">
    <text evidence="10">Lacks conserved residue(s) required for the propagation of feature annotation.</text>
</comment>